<evidence type="ECO:0000313" key="3">
    <source>
        <dbReference type="Proteomes" id="UP001392437"/>
    </source>
</evidence>
<keyword evidence="3" id="KW-1185">Reference proteome</keyword>
<accession>A0AAW0QJG6</accession>
<dbReference type="AlphaFoldDB" id="A0AAW0QJG6"/>
<sequence length="281" mass="30992">MERLADKLNLVCSAPWNRIIKEDALDEPVVRASQARGLGFREEPASATGLTGYLQTRGERLGYPEPINYTSIRRQSATDMARKIGNDKARMIMNHDPDSRNLEKYCLNLSEITDLAELAVGQGTRTATSGKSAGQSSSTMAENSPLAIGALLHDVEAIRSIHREALDSLWRVRHPAKKILLGEEIQKQRATLTTEAWSSRLENSDVEPDDPTEPTVDNETGLFIQDKVADDGEEEDLEEQVTSADDEKLVDCVQDTTKSPLDGEVEVPFEKSSHGIDGYPT</sequence>
<proteinExistence type="predicted"/>
<dbReference type="Proteomes" id="UP001392437">
    <property type="component" value="Unassembled WGS sequence"/>
</dbReference>
<evidence type="ECO:0000256" key="1">
    <source>
        <dbReference type="SAM" id="MobiDB-lite"/>
    </source>
</evidence>
<gene>
    <name evidence="2" type="ORF">PG999_013351</name>
</gene>
<dbReference type="EMBL" id="JAQQWP010000011">
    <property type="protein sequence ID" value="KAK8095329.1"/>
    <property type="molecule type" value="Genomic_DNA"/>
</dbReference>
<feature type="region of interest" description="Disordered" evidence="1">
    <location>
        <begin position="198"/>
        <end position="222"/>
    </location>
</feature>
<organism evidence="2 3">
    <name type="scientific">Apiospora kogelbergensis</name>
    <dbReference type="NCBI Taxonomy" id="1337665"/>
    <lineage>
        <taxon>Eukaryota</taxon>
        <taxon>Fungi</taxon>
        <taxon>Dikarya</taxon>
        <taxon>Ascomycota</taxon>
        <taxon>Pezizomycotina</taxon>
        <taxon>Sordariomycetes</taxon>
        <taxon>Xylariomycetidae</taxon>
        <taxon>Amphisphaeriales</taxon>
        <taxon>Apiosporaceae</taxon>
        <taxon>Apiospora</taxon>
    </lineage>
</organism>
<feature type="region of interest" description="Disordered" evidence="1">
    <location>
        <begin position="256"/>
        <end position="281"/>
    </location>
</feature>
<protein>
    <submittedName>
        <fullName evidence="2">Uncharacterized protein</fullName>
    </submittedName>
</protein>
<reference evidence="2 3" key="1">
    <citation type="submission" date="2023-01" db="EMBL/GenBank/DDBJ databases">
        <title>Analysis of 21 Apiospora genomes using comparative genomics revels a genus with tremendous synthesis potential of carbohydrate active enzymes and secondary metabolites.</title>
        <authorList>
            <person name="Sorensen T."/>
        </authorList>
    </citation>
    <scope>NUCLEOTIDE SEQUENCE [LARGE SCALE GENOMIC DNA]</scope>
    <source>
        <strain evidence="2 3">CBS 117206</strain>
    </source>
</reference>
<evidence type="ECO:0000313" key="2">
    <source>
        <dbReference type="EMBL" id="KAK8095329.1"/>
    </source>
</evidence>
<name>A0AAW0QJG6_9PEZI</name>
<comment type="caution">
    <text evidence="2">The sequence shown here is derived from an EMBL/GenBank/DDBJ whole genome shotgun (WGS) entry which is preliminary data.</text>
</comment>